<feature type="domain" description="RecJ OB" evidence="8">
    <location>
        <begin position="512"/>
        <end position="622"/>
    </location>
</feature>
<keyword evidence="5 9" id="KW-0269">Exonuclease</keyword>
<dbReference type="SUPFAM" id="SSF64182">
    <property type="entry name" value="DHH phosphoesterases"/>
    <property type="match status" value="1"/>
</dbReference>
<name>A0A1F5AYL0_9BACT</name>
<dbReference type="PANTHER" id="PTHR30255">
    <property type="entry name" value="SINGLE-STRANDED-DNA-SPECIFIC EXONUCLEASE RECJ"/>
    <property type="match status" value="1"/>
</dbReference>
<evidence type="ECO:0000259" key="6">
    <source>
        <dbReference type="Pfam" id="PF01368"/>
    </source>
</evidence>
<dbReference type="GO" id="GO:0006281">
    <property type="term" value="P:DNA repair"/>
    <property type="evidence" value="ECO:0007669"/>
    <property type="project" value="InterPro"/>
</dbReference>
<evidence type="ECO:0000313" key="10">
    <source>
        <dbReference type="Proteomes" id="UP000176639"/>
    </source>
</evidence>
<dbReference type="Pfam" id="PF02272">
    <property type="entry name" value="DHHA1"/>
    <property type="match status" value="1"/>
</dbReference>
<evidence type="ECO:0000259" key="8">
    <source>
        <dbReference type="Pfam" id="PF17768"/>
    </source>
</evidence>
<feature type="domain" description="DHHA1" evidence="7">
    <location>
        <begin position="401"/>
        <end position="495"/>
    </location>
</feature>
<dbReference type="GO" id="GO:0003676">
    <property type="term" value="F:nucleic acid binding"/>
    <property type="evidence" value="ECO:0007669"/>
    <property type="project" value="InterPro"/>
</dbReference>
<comment type="similarity">
    <text evidence="1">Belongs to the RecJ family.</text>
</comment>
<dbReference type="Pfam" id="PF17768">
    <property type="entry name" value="RecJ_OB"/>
    <property type="match status" value="1"/>
</dbReference>
<feature type="domain" description="DDH" evidence="6">
    <location>
        <begin position="111"/>
        <end position="268"/>
    </location>
</feature>
<dbReference type="Gene3D" id="3.90.1640.30">
    <property type="match status" value="1"/>
</dbReference>
<reference evidence="9 10" key="1">
    <citation type="journal article" date="2016" name="Nat. Commun.">
        <title>Thousands of microbial genomes shed light on interconnected biogeochemical processes in an aquifer system.</title>
        <authorList>
            <person name="Anantharaman K."/>
            <person name="Brown C.T."/>
            <person name="Hug L.A."/>
            <person name="Sharon I."/>
            <person name="Castelle C.J."/>
            <person name="Probst A.J."/>
            <person name="Thomas B.C."/>
            <person name="Singh A."/>
            <person name="Wilkins M.J."/>
            <person name="Karaoz U."/>
            <person name="Brodie E.L."/>
            <person name="Williams K.H."/>
            <person name="Hubbard S.S."/>
            <person name="Banfield J.F."/>
        </authorList>
    </citation>
    <scope>NUCLEOTIDE SEQUENCE [LARGE SCALE GENOMIC DNA]</scope>
</reference>
<keyword evidence="4" id="KW-0378">Hydrolase</keyword>
<evidence type="ECO:0000256" key="3">
    <source>
        <dbReference type="ARBA" id="ARBA00022722"/>
    </source>
</evidence>
<dbReference type="GO" id="GO:0006310">
    <property type="term" value="P:DNA recombination"/>
    <property type="evidence" value="ECO:0007669"/>
    <property type="project" value="InterPro"/>
</dbReference>
<dbReference type="InterPro" id="IPR041122">
    <property type="entry name" value="RecJ_OB"/>
</dbReference>
<evidence type="ECO:0000313" key="9">
    <source>
        <dbReference type="EMBL" id="OGD23488.1"/>
    </source>
</evidence>
<dbReference type="GO" id="GO:0008409">
    <property type="term" value="F:5'-3' exonuclease activity"/>
    <property type="evidence" value="ECO:0007669"/>
    <property type="project" value="InterPro"/>
</dbReference>
<sequence length="627" mass="69393">MTHMKDVSIPASSHAQIAASETDAFFAFRPHDGQGKQWAVAGLMPDEFTLQFPEYSRAILQLLFNRGLRTQREIDEFFDAEYSVDVHDPYLFTDMTRVVERIWGAIEKKEKIIVYGDYDADGICGSVILHTTLKKLGATVDVYIPDRFHEGYGLQEKAIAEMVKDKKVKLVITVDCGITDVHEVELLNKAGLDVIITDHHLVPPQPPAAYAIINPKKEGESYPFTTLCGAGVAFKVACALLKNERALAFDAAKEGMEKWLLDMVAIATIADMVPLVGENRTFVKYGLIVIRKTQRVGLRTLFALRPARALEHIPFPIPAEMVTSETIAFMIAPRINATSRMDRATISFELLITENENEAQTLAEHVEGLNNDRRKAIDQIMKSAEAALAEEITTLGKVPDVIFAGKEDWVVGVVGLVAGRLTEKYGRPSFIYGKANGNMKGSCRGIEGFHVVEAMRACAEKEKGLLGEFGGHPMAGGFSIPEANVEKFKTCLREYAISVLPKDIPPPVLPVEMEVAPDEINWDLCDQLVRFEPHGVGNKKPMFLLRNAVVTAVRAVGEKEGHLKLKVKAVCADGSVKFVDCIGFGLASRMEYFTVGQGVDIVFELEANEWNGTKELQIKIKDIRKTL</sequence>
<dbReference type="Proteomes" id="UP000176639">
    <property type="component" value="Unassembled WGS sequence"/>
</dbReference>
<dbReference type="InterPro" id="IPR004610">
    <property type="entry name" value="RecJ"/>
</dbReference>
<dbReference type="Pfam" id="PF01368">
    <property type="entry name" value="DHH"/>
    <property type="match status" value="1"/>
</dbReference>
<dbReference type="NCBIfam" id="TIGR00644">
    <property type="entry name" value="recJ"/>
    <property type="match status" value="1"/>
</dbReference>
<comment type="caution">
    <text evidence="9">The sequence shown here is derived from an EMBL/GenBank/DDBJ whole genome shotgun (WGS) entry which is preliminary data.</text>
</comment>
<evidence type="ECO:0000256" key="5">
    <source>
        <dbReference type="ARBA" id="ARBA00022839"/>
    </source>
</evidence>
<dbReference type="InterPro" id="IPR038763">
    <property type="entry name" value="DHH_sf"/>
</dbReference>
<organism evidence="9 10">
    <name type="scientific">Candidatus Azambacteria bacterium RBG_16_47_10</name>
    <dbReference type="NCBI Taxonomy" id="1797292"/>
    <lineage>
        <taxon>Bacteria</taxon>
        <taxon>Candidatus Azamiibacteriota</taxon>
    </lineage>
</organism>
<protein>
    <recommendedName>
        <fullName evidence="2">Single-stranded-DNA-specific exonuclease RecJ</fullName>
    </recommendedName>
</protein>
<dbReference type="EMBL" id="MEYI01000038">
    <property type="protein sequence ID" value="OGD23488.1"/>
    <property type="molecule type" value="Genomic_DNA"/>
</dbReference>
<keyword evidence="3" id="KW-0540">Nuclease</keyword>
<dbReference type="InterPro" id="IPR001667">
    <property type="entry name" value="DDH_dom"/>
</dbReference>
<evidence type="ECO:0000256" key="4">
    <source>
        <dbReference type="ARBA" id="ARBA00022801"/>
    </source>
</evidence>
<gene>
    <name evidence="9" type="ORF">A2Z10_03145</name>
</gene>
<evidence type="ECO:0000256" key="1">
    <source>
        <dbReference type="ARBA" id="ARBA00005915"/>
    </source>
</evidence>
<dbReference type="InterPro" id="IPR051673">
    <property type="entry name" value="SSDNA_exonuclease_RecJ"/>
</dbReference>
<dbReference type="PANTHER" id="PTHR30255:SF2">
    <property type="entry name" value="SINGLE-STRANDED-DNA-SPECIFIC EXONUCLEASE RECJ"/>
    <property type="match status" value="1"/>
</dbReference>
<dbReference type="Gene3D" id="2.40.50.460">
    <property type="match status" value="1"/>
</dbReference>
<accession>A0A1F5AYL0</accession>
<dbReference type="AlphaFoldDB" id="A0A1F5AYL0"/>
<evidence type="ECO:0000256" key="2">
    <source>
        <dbReference type="ARBA" id="ARBA00019841"/>
    </source>
</evidence>
<dbReference type="InterPro" id="IPR003156">
    <property type="entry name" value="DHHA1_dom"/>
</dbReference>
<proteinExistence type="inferred from homology"/>
<evidence type="ECO:0000259" key="7">
    <source>
        <dbReference type="Pfam" id="PF02272"/>
    </source>
</evidence>